<dbReference type="SUPFAM" id="SSF51735">
    <property type="entry name" value="NAD(P)-binding Rossmann-fold domains"/>
    <property type="match status" value="1"/>
</dbReference>
<dbReference type="PRINTS" id="PR00081">
    <property type="entry name" value="GDHRDH"/>
</dbReference>
<organism evidence="3 4">
    <name type="scientific">Polyrhizophydium stewartii</name>
    <dbReference type="NCBI Taxonomy" id="2732419"/>
    <lineage>
        <taxon>Eukaryota</taxon>
        <taxon>Fungi</taxon>
        <taxon>Fungi incertae sedis</taxon>
        <taxon>Chytridiomycota</taxon>
        <taxon>Chytridiomycota incertae sedis</taxon>
        <taxon>Chytridiomycetes</taxon>
        <taxon>Rhizophydiales</taxon>
        <taxon>Rhizophydiales incertae sedis</taxon>
        <taxon>Polyrhizophydium</taxon>
    </lineage>
</organism>
<dbReference type="PANTHER" id="PTHR43157:SF31">
    <property type="entry name" value="PHOSPHATIDYLINOSITOL-GLYCAN BIOSYNTHESIS CLASS F PROTEIN"/>
    <property type="match status" value="1"/>
</dbReference>
<keyword evidence="1" id="KW-0560">Oxidoreductase</keyword>
<evidence type="ECO:0008006" key="5">
    <source>
        <dbReference type="Google" id="ProtNLM"/>
    </source>
</evidence>
<dbReference type="Proteomes" id="UP001527925">
    <property type="component" value="Unassembled WGS sequence"/>
</dbReference>
<reference evidence="3 4" key="1">
    <citation type="submission" date="2023-09" db="EMBL/GenBank/DDBJ databases">
        <title>Pangenome analysis of Batrachochytrium dendrobatidis and related Chytrids.</title>
        <authorList>
            <person name="Yacoub M.N."/>
            <person name="Stajich J.E."/>
            <person name="James T.Y."/>
        </authorList>
    </citation>
    <scope>NUCLEOTIDE SEQUENCE [LARGE SCALE GENOMIC DNA]</scope>
    <source>
        <strain evidence="3 4">JEL0888</strain>
    </source>
</reference>
<dbReference type="PANTHER" id="PTHR43157">
    <property type="entry name" value="PHOSPHATIDYLINOSITOL-GLYCAN BIOSYNTHESIS CLASS F PROTEIN-RELATED"/>
    <property type="match status" value="1"/>
</dbReference>
<evidence type="ECO:0000313" key="4">
    <source>
        <dbReference type="Proteomes" id="UP001527925"/>
    </source>
</evidence>
<evidence type="ECO:0000313" key="3">
    <source>
        <dbReference type="EMBL" id="KAL2918536.1"/>
    </source>
</evidence>
<name>A0ABR4NGB1_9FUNG</name>
<gene>
    <name evidence="2" type="ORF">HK105_201918</name>
    <name evidence="3" type="ORF">HK105_201937</name>
</gene>
<dbReference type="Pfam" id="PF00106">
    <property type="entry name" value="adh_short"/>
    <property type="match status" value="1"/>
</dbReference>
<evidence type="ECO:0000256" key="1">
    <source>
        <dbReference type="ARBA" id="ARBA00023002"/>
    </source>
</evidence>
<accession>A0ABR4NGB1</accession>
<dbReference type="InterPro" id="IPR002347">
    <property type="entry name" value="SDR_fam"/>
</dbReference>
<dbReference type="EMBL" id="JADGIZ020000006">
    <property type="protein sequence ID" value="KAL2918517.1"/>
    <property type="molecule type" value="Genomic_DNA"/>
</dbReference>
<dbReference type="InterPro" id="IPR036291">
    <property type="entry name" value="NAD(P)-bd_dom_sf"/>
</dbReference>
<dbReference type="Gene3D" id="3.40.50.720">
    <property type="entry name" value="NAD(P)-binding Rossmann-like Domain"/>
    <property type="match status" value="1"/>
</dbReference>
<keyword evidence="4" id="KW-1185">Reference proteome</keyword>
<sequence>MPLPTTYYKTGFAVDQLPDLTGKVAIVTGGNTGLGFETVVALANKGARVFMASRSEERARQAIERIKADTGKDVEFLRLDLQDINQAKAAADEFLAKKLPLNILVNNAGIMACPFGLTKDGIESQIGTNHLGHFVFATTLMPALEKGAPSRVVSVSSYGHTFCPAGGIQFDKINEPNAHNAWTRYGQSKLANILFARGLDKRFGSKGIFANSLHPGVVYTELTRGPKDLYGFTGLFSFMGSIMSFGEWLISLSPKDGALTQIFLAASNDVVDKNIRAKYFVPFAKETDDVSKYAVDDELADRLWEWSEKTVAEKLRK</sequence>
<dbReference type="EMBL" id="JADGIZ020000006">
    <property type="protein sequence ID" value="KAL2918536.1"/>
    <property type="molecule type" value="Genomic_DNA"/>
</dbReference>
<protein>
    <recommendedName>
        <fullName evidence="5">NAD(P)-binding protein</fullName>
    </recommendedName>
</protein>
<proteinExistence type="predicted"/>
<dbReference type="CDD" id="cd05327">
    <property type="entry name" value="retinol-DH_like_SDR_c_like"/>
    <property type="match status" value="1"/>
</dbReference>
<evidence type="ECO:0000313" key="2">
    <source>
        <dbReference type="EMBL" id="KAL2918517.1"/>
    </source>
</evidence>
<comment type="caution">
    <text evidence="3">The sequence shown here is derived from an EMBL/GenBank/DDBJ whole genome shotgun (WGS) entry which is preliminary data.</text>
</comment>